<dbReference type="NCBIfam" id="NF041384">
    <property type="entry name" value="YHS_seleno_dom"/>
    <property type="match status" value="1"/>
</dbReference>
<protein>
    <recommendedName>
        <fullName evidence="2">YHS domain-containing protein</fullName>
    </recommendedName>
</protein>
<comment type="caution">
    <text evidence="3">The sequence shown here is derived from an EMBL/GenBank/DDBJ whole genome shotgun (WGS) entry which is preliminary data.</text>
</comment>
<feature type="chain" id="PRO_5045082546" description="YHS domain-containing protein" evidence="1">
    <location>
        <begin position="25"/>
        <end position="150"/>
    </location>
</feature>
<sequence>MKITRRITLAFLASLPLAGVPAWADTSEIYVGNNGFAINGFDAVAYFTQSDHVMGDEAHQTSYNGATFLFSSAQNKSTFEADPEKYAPQYGGYCAFAVSKGAIAKSDPDAWTIVDGKLYMNFDLQVRHRWRQDIPGNIAKADKNWPGVLN</sequence>
<dbReference type="InterPro" id="IPR007029">
    <property type="entry name" value="YHS_dom"/>
</dbReference>
<evidence type="ECO:0000313" key="4">
    <source>
        <dbReference type="Proteomes" id="UP001156694"/>
    </source>
</evidence>
<keyword evidence="1" id="KW-0732">Signal</keyword>
<name>A0ABQ5VTZ0_9RHOB</name>
<evidence type="ECO:0000259" key="2">
    <source>
        <dbReference type="Pfam" id="PF04945"/>
    </source>
</evidence>
<proteinExistence type="predicted"/>
<feature type="domain" description="YHS" evidence="2">
    <location>
        <begin position="45"/>
        <end position="90"/>
    </location>
</feature>
<reference evidence="4" key="1">
    <citation type="journal article" date="2019" name="Int. J. Syst. Evol. Microbiol.">
        <title>The Global Catalogue of Microorganisms (GCM) 10K type strain sequencing project: providing services to taxonomists for standard genome sequencing and annotation.</title>
        <authorList>
            <consortium name="The Broad Institute Genomics Platform"/>
            <consortium name="The Broad Institute Genome Sequencing Center for Infectious Disease"/>
            <person name="Wu L."/>
            <person name="Ma J."/>
        </authorList>
    </citation>
    <scope>NUCLEOTIDE SEQUENCE [LARGE SCALE GENOMIC DNA]</scope>
    <source>
        <strain evidence="4">NBRC 110140</strain>
    </source>
</reference>
<feature type="signal peptide" evidence="1">
    <location>
        <begin position="1"/>
        <end position="24"/>
    </location>
</feature>
<keyword evidence="4" id="KW-1185">Reference proteome</keyword>
<dbReference type="RefSeq" id="WP_284376508.1">
    <property type="nucleotide sequence ID" value="NZ_BSNN01000002.1"/>
</dbReference>
<evidence type="ECO:0000313" key="3">
    <source>
        <dbReference type="EMBL" id="GLQ34624.1"/>
    </source>
</evidence>
<evidence type="ECO:0000256" key="1">
    <source>
        <dbReference type="SAM" id="SignalP"/>
    </source>
</evidence>
<gene>
    <name evidence="3" type="ORF">GCM10007939_09070</name>
</gene>
<dbReference type="EMBL" id="BSNN01000002">
    <property type="protein sequence ID" value="GLQ34624.1"/>
    <property type="molecule type" value="Genomic_DNA"/>
</dbReference>
<dbReference type="Proteomes" id="UP001156694">
    <property type="component" value="Unassembled WGS sequence"/>
</dbReference>
<dbReference type="Pfam" id="PF04945">
    <property type="entry name" value="YHS"/>
    <property type="match status" value="1"/>
</dbReference>
<organism evidence="3 4">
    <name type="scientific">Amylibacter marinus</name>
    <dbReference type="NCBI Taxonomy" id="1475483"/>
    <lineage>
        <taxon>Bacteria</taxon>
        <taxon>Pseudomonadati</taxon>
        <taxon>Pseudomonadota</taxon>
        <taxon>Alphaproteobacteria</taxon>
        <taxon>Rhodobacterales</taxon>
        <taxon>Paracoccaceae</taxon>
        <taxon>Amylibacter</taxon>
    </lineage>
</organism>
<accession>A0ABQ5VTZ0</accession>